<name>A0ABV0NN07_9TELE</name>
<organism evidence="1 2">
    <name type="scientific">Goodea atripinnis</name>
    <dbReference type="NCBI Taxonomy" id="208336"/>
    <lineage>
        <taxon>Eukaryota</taxon>
        <taxon>Metazoa</taxon>
        <taxon>Chordata</taxon>
        <taxon>Craniata</taxon>
        <taxon>Vertebrata</taxon>
        <taxon>Euteleostomi</taxon>
        <taxon>Actinopterygii</taxon>
        <taxon>Neopterygii</taxon>
        <taxon>Teleostei</taxon>
        <taxon>Neoteleostei</taxon>
        <taxon>Acanthomorphata</taxon>
        <taxon>Ovalentaria</taxon>
        <taxon>Atherinomorphae</taxon>
        <taxon>Cyprinodontiformes</taxon>
        <taxon>Goodeidae</taxon>
        <taxon>Goodea</taxon>
    </lineage>
</organism>
<protein>
    <submittedName>
        <fullName evidence="1">Uncharacterized protein</fullName>
    </submittedName>
</protein>
<accession>A0ABV0NN07</accession>
<proteinExistence type="predicted"/>
<keyword evidence="2" id="KW-1185">Reference proteome</keyword>
<evidence type="ECO:0000313" key="1">
    <source>
        <dbReference type="EMBL" id="MEQ2172665.1"/>
    </source>
</evidence>
<gene>
    <name evidence="1" type="ORF">GOODEAATRI_023408</name>
</gene>
<sequence length="109" mass="12372">MTLFKEFQNSELSAFLANSSGVGPIFPVKHLETLPLNYRLNSTVRILQTIIQCIYYSVILIITLKKIYINILHEHDIPHTANKGLLSWTAPPHTGQTSMDTCSYLRTIL</sequence>
<evidence type="ECO:0000313" key="2">
    <source>
        <dbReference type="Proteomes" id="UP001476798"/>
    </source>
</evidence>
<dbReference type="EMBL" id="JAHRIO010042489">
    <property type="protein sequence ID" value="MEQ2172665.1"/>
    <property type="molecule type" value="Genomic_DNA"/>
</dbReference>
<dbReference type="Proteomes" id="UP001476798">
    <property type="component" value="Unassembled WGS sequence"/>
</dbReference>
<comment type="caution">
    <text evidence="1">The sequence shown here is derived from an EMBL/GenBank/DDBJ whole genome shotgun (WGS) entry which is preliminary data.</text>
</comment>
<reference evidence="1 2" key="1">
    <citation type="submission" date="2021-06" db="EMBL/GenBank/DDBJ databases">
        <authorList>
            <person name="Palmer J.M."/>
        </authorList>
    </citation>
    <scope>NUCLEOTIDE SEQUENCE [LARGE SCALE GENOMIC DNA]</scope>
    <source>
        <strain evidence="1 2">GA_2019</strain>
        <tissue evidence="1">Muscle</tissue>
    </source>
</reference>